<sequence length="261" mass="27631">INVEFAYSFGGELATVAETLKSVQGGDDGVLHYLTNEAHVIPANFDGTGYDTGFTGAGGTHKVFEGTSDETTNSTHSVVAPATKNGLTISVVSGTGVYTLSGASWITDIEVFTLRAVFNGISYDKEYTIAKAKQGTDGACGLLTLTPANLIDLGSGTRVVGYQSHTDGTIDTREGGGYVNKETWIGICANSQYECRMNKTSGTTPTGSAINVWLASSTIRNWELSSTGTLKIFDGTFQIRRTSDDTVLKTVNIHFEVGPLV</sequence>
<evidence type="ECO:0000313" key="1">
    <source>
        <dbReference type="EMBL" id="KKK80928.1"/>
    </source>
</evidence>
<comment type="caution">
    <text evidence="1">The sequence shown here is derived from an EMBL/GenBank/DDBJ whole genome shotgun (WGS) entry which is preliminary data.</text>
</comment>
<reference evidence="1" key="1">
    <citation type="journal article" date="2015" name="Nature">
        <title>Complex archaea that bridge the gap between prokaryotes and eukaryotes.</title>
        <authorList>
            <person name="Spang A."/>
            <person name="Saw J.H."/>
            <person name="Jorgensen S.L."/>
            <person name="Zaremba-Niedzwiedzka K."/>
            <person name="Martijn J."/>
            <person name="Lind A.E."/>
            <person name="van Eijk R."/>
            <person name="Schleper C."/>
            <person name="Guy L."/>
            <person name="Ettema T.J."/>
        </authorList>
    </citation>
    <scope>NUCLEOTIDE SEQUENCE</scope>
</reference>
<organism evidence="1">
    <name type="scientific">marine sediment metagenome</name>
    <dbReference type="NCBI Taxonomy" id="412755"/>
    <lineage>
        <taxon>unclassified sequences</taxon>
        <taxon>metagenomes</taxon>
        <taxon>ecological metagenomes</taxon>
    </lineage>
</organism>
<gene>
    <name evidence="1" type="ORF">LCGC14_2818590</name>
</gene>
<accession>A0A0F8YHS8</accession>
<proteinExistence type="predicted"/>
<name>A0A0F8YHS8_9ZZZZ</name>
<dbReference type="AlphaFoldDB" id="A0A0F8YHS8"/>
<feature type="non-terminal residue" evidence="1">
    <location>
        <position position="1"/>
    </location>
</feature>
<dbReference type="EMBL" id="LAZR01053354">
    <property type="protein sequence ID" value="KKK80928.1"/>
    <property type="molecule type" value="Genomic_DNA"/>
</dbReference>
<protein>
    <submittedName>
        <fullName evidence="1">Uncharacterized protein</fullName>
    </submittedName>
</protein>